<accession>A0A6L3UZ19</accession>
<evidence type="ECO:0000313" key="3">
    <source>
        <dbReference type="Proteomes" id="UP000481030"/>
    </source>
</evidence>
<dbReference type="EMBL" id="WBOS01000018">
    <property type="protein sequence ID" value="KAB2329572.1"/>
    <property type="molecule type" value="Genomic_DNA"/>
</dbReference>
<evidence type="ECO:0000256" key="1">
    <source>
        <dbReference type="SAM" id="MobiDB-lite"/>
    </source>
</evidence>
<proteinExistence type="predicted"/>
<gene>
    <name evidence="2" type="ORF">F7731_22280</name>
</gene>
<evidence type="ECO:0000313" key="2">
    <source>
        <dbReference type="EMBL" id="KAB2329572.1"/>
    </source>
</evidence>
<protein>
    <submittedName>
        <fullName evidence="2">Uncharacterized protein</fullName>
    </submittedName>
</protein>
<organism evidence="2 3">
    <name type="scientific">Cytobacillus depressus</name>
    <dbReference type="NCBI Taxonomy" id="1602942"/>
    <lineage>
        <taxon>Bacteria</taxon>
        <taxon>Bacillati</taxon>
        <taxon>Bacillota</taxon>
        <taxon>Bacilli</taxon>
        <taxon>Bacillales</taxon>
        <taxon>Bacillaceae</taxon>
        <taxon>Cytobacillus</taxon>
    </lineage>
</organism>
<keyword evidence="3" id="KW-1185">Reference proteome</keyword>
<dbReference type="Proteomes" id="UP000481030">
    <property type="component" value="Unassembled WGS sequence"/>
</dbReference>
<sequence length="81" mass="9819">MIDEFKEKNDTLSDLVSKYQSFAEENEELKKKYSNERERLIEKIRELYSEISKVSKGYEERNSELELEVKSERDHNIEKKD</sequence>
<name>A0A6L3UZ19_9BACI</name>
<dbReference type="AlphaFoldDB" id="A0A6L3UZ19"/>
<reference evidence="2 3" key="1">
    <citation type="journal article" date="2016" name="Antonie Van Leeuwenhoek">
        <title>Bacillus depressus sp. nov., isolated from soil of a sunflower field.</title>
        <authorList>
            <person name="Wei X."/>
            <person name="Xin D."/>
            <person name="Xin Y."/>
            <person name="Zhang H."/>
            <person name="Wang T."/>
            <person name="Zhang J."/>
        </authorList>
    </citation>
    <scope>NUCLEOTIDE SEQUENCE [LARGE SCALE GENOMIC DNA]</scope>
    <source>
        <strain evidence="2 3">BZ1</strain>
    </source>
</reference>
<feature type="region of interest" description="Disordered" evidence="1">
    <location>
        <begin position="62"/>
        <end position="81"/>
    </location>
</feature>
<comment type="caution">
    <text evidence="2">The sequence shown here is derived from an EMBL/GenBank/DDBJ whole genome shotgun (WGS) entry which is preliminary data.</text>
</comment>